<reference evidence="4 5" key="1">
    <citation type="submission" date="2016-06" db="EMBL/GenBank/DDBJ databases">
        <title>Living apart together: crosstalk between the core and supernumerary genomes in a fungal plant pathogen.</title>
        <authorList>
            <person name="Vanheule A."/>
            <person name="Audenaert K."/>
            <person name="Warris S."/>
            <person name="Van De Geest H."/>
            <person name="Schijlen E."/>
            <person name="Hofte M."/>
            <person name="De Saeger S."/>
            <person name="Haesaert G."/>
            <person name="Waalwijk C."/>
            <person name="Van Der Lee T."/>
        </authorList>
    </citation>
    <scope>NUCLEOTIDE SEQUENCE [LARGE SCALE GENOMIC DNA]</scope>
    <source>
        <strain evidence="4 5">2516</strain>
    </source>
</reference>
<dbReference type="Pfam" id="PF03171">
    <property type="entry name" value="2OG-FeII_Oxy"/>
    <property type="match status" value="1"/>
</dbReference>
<organism evidence="4 5">
    <name type="scientific">Fusarium poae</name>
    <dbReference type="NCBI Taxonomy" id="36050"/>
    <lineage>
        <taxon>Eukaryota</taxon>
        <taxon>Fungi</taxon>
        <taxon>Dikarya</taxon>
        <taxon>Ascomycota</taxon>
        <taxon>Pezizomycotina</taxon>
        <taxon>Sordariomycetes</taxon>
        <taxon>Hypocreomycetidae</taxon>
        <taxon>Hypocreales</taxon>
        <taxon>Nectriaceae</taxon>
        <taxon>Fusarium</taxon>
    </lineage>
</organism>
<dbReference type="AlphaFoldDB" id="A0A1B8ARC2"/>
<protein>
    <recommendedName>
        <fullName evidence="3">Fe2OG dioxygenase domain-containing protein</fullName>
    </recommendedName>
</protein>
<dbReference type="InterPro" id="IPR026992">
    <property type="entry name" value="DIOX_N"/>
</dbReference>
<sequence>MTVSASSRPTRPAEYENVRTAGLSTITFDKLFDKDETEVKRLIESCEKDGFFYLDLKSAASQKFWVDLQTIDATTKEWFKQPVEKKLETPTVSLAHGFKAVGNQSGSIEDKKDGFEALKIGKSELDGRWALPDVVSDNIQLFDRFTSACHFISKLLLDCLSDGLELKGYDRLENFHHDDQRSKSTLYFLHYPPGAQDPNKVGQNMHTDIGSLTILHAPQWGLQVFSPADGAWEYVEPRPGHAIVNVGDTLRFLSGKRFKSALHRVLPLGGIQIEDRYSISYFLRASDSTEFKDSDEDESSAKQWYTKKYAMYEMPHVIQKQQTTLSGGMAQELQASF</sequence>
<keyword evidence="2" id="KW-0479">Metal-binding</keyword>
<name>A0A1B8ARC2_FUSPO</name>
<dbReference type="STRING" id="36050.A0A1B8ARC2"/>
<dbReference type="Gene3D" id="2.60.120.330">
    <property type="entry name" value="B-lactam Antibiotic, Isopenicillin N Synthase, Chain"/>
    <property type="match status" value="1"/>
</dbReference>
<dbReference type="OMA" id="SSAKQWY"/>
<dbReference type="PANTHER" id="PTHR47990">
    <property type="entry name" value="2-OXOGLUTARATE (2OG) AND FE(II)-DEPENDENT OXYGENASE SUPERFAMILY PROTEIN-RELATED"/>
    <property type="match status" value="1"/>
</dbReference>
<dbReference type="GO" id="GO:0016491">
    <property type="term" value="F:oxidoreductase activity"/>
    <property type="evidence" value="ECO:0007669"/>
    <property type="project" value="UniProtKB-KW"/>
</dbReference>
<dbReference type="GO" id="GO:0044283">
    <property type="term" value="P:small molecule biosynthetic process"/>
    <property type="evidence" value="ECO:0007669"/>
    <property type="project" value="UniProtKB-ARBA"/>
</dbReference>
<dbReference type="EMBL" id="LYXU01000002">
    <property type="protein sequence ID" value="OBS23109.1"/>
    <property type="molecule type" value="Genomic_DNA"/>
</dbReference>
<dbReference type="Pfam" id="PF14226">
    <property type="entry name" value="DIOX_N"/>
    <property type="match status" value="1"/>
</dbReference>
<dbReference type="InterPro" id="IPR050231">
    <property type="entry name" value="Iron_ascorbate_oxido_reductase"/>
</dbReference>
<dbReference type="GO" id="GO:0046872">
    <property type="term" value="F:metal ion binding"/>
    <property type="evidence" value="ECO:0007669"/>
    <property type="project" value="UniProtKB-KW"/>
</dbReference>
<dbReference type="PROSITE" id="PS51471">
    <property type="entry name" value="FE2OG_OXY"/>
    <property type="match status" value="1"/>
</dbReference>
<comment type="caution">
    <text evidence="4">The sequence shown here is derived from an EMBL/GenBank/DDBJ whole genome shotgun (WGS) entry which is preliminary data.</text>
</comment>
<dbReference type="InterPro" id="IPR044861">
    <property type="entry name" value="IPNS-like_FE2OG_OXY"/>
</dbReference>
<feature type="domain" description="Fe2OG dioxygenase" evidence="3">
    <location>
        <begin position="181"/>
        <end position="285"/>
    </location>
</feature>
<keyword evidence="2" id="KW-0560">Oxidoreductase</keyword>
<dbReference type="InterPro" id="IPR005123">
    <property type="entry name" value="Oxoglu/Fe-dep_dioxygenase_dom"/>
</dbReference>
<proteinExistence type="inferred from homology"/>
<comment type="similarity">
    <text evidence="1 2">Belongs to the iron/ascorbate-dependent oxidoreductase family.</text>
</comment>
<evidence type="ECO:0000313" key="5">
    <source>
        <dbReference type="Proteomes" id="UP000091967"/>
    </source>
</evidence>
<evidence type="ECO:0000256" key="2">
    <source>
        <dbReference type="RuleBase" id="RU003682"/>
    </source>
</evidence>
<dbReference type="InterPro" id="IPR027443">
    <property type="entry name" value="IPNS-like_sf"/>
</dbReference>
<gene>
    <name evidence="4" type="ORF">FPOA_03668</name>
</gene>
<dbReference type="Proteomes" id="UP000091967">
    <property type="component" value="Unassembled WGS sequence"/>
</dbReference>
<keyword evidence="2" id="KW-0408">Iron</keyword>
<evidence type="ECO:0000259" key="3">
    <source>
        <dbReference type="PROSITE" id="PS51471"/>
    </source>
</evidence>
<dbReference type="SUPFAM" id="SSF51197">
    <property type="entry name" value="Clavaminate synthase-like"/>
    <property type="match status" value="1"/>
</dbReference>
<keyword evidence="5" id="KW-1185">Reference proteome</keyword>
<accession>A0A1B8ARC2</accession>
<evidence type="ECO:0000313" key="4">
    <source>
        <dbReference type="EMBL" id="OBS23109.1"/>
    </source>
</evidence>
<dbReference type="OrthoDB" id="288590at2759"/>
<evidence type="ECO:0000256" key="1">
    <source>
        <dbReference type="ARBA" id="ARBA00008056"/>
    </source>
</evidence>